<feature type="active site" evidence="5">
    <location>
        <position position="337"/>
    </location>
</feature>
<feature type="active site" evidence="5">
    <location>
        <position position="56"/>
    </location>
</feature>
<dbReference type="Proteomes" id="UP000285794">
    <property type="component" value="Unassembled WGS sequence"/>
</dbReference>
<dbReference type="PANTHER" id="PTHR10363:SF2">
    <property type="entry name" value="BLEOMYCIN HYDROLASE"/>
    <property type="match status" value="1"/>
</dbReference>
<dbReference type="GO" id="GO:0070005">
    <property type="term" value="F:cysteine-type aminopeptidase activity"/>
    <property type="evidence" value="ECO:0007669"/>
    <property type="project" value="InterPro"/>
</dbReference>
<dbReference type="EMBL" id="QQWG01000011">
    <property type="protein sequence ID" value="RRG20704.1"/>
    <property type="molecule type" value="Genomic_DNA"/>
</dbReference>
<comment type="caution">
    <text evidence="6">The sequence shown here is derived from an EMBL/GenBank/DDBJ whole genome shotgun (WGS) entry which is preliminary data.</text>
</comment>
<dbReference type="InterPro" id="IPR038765">
    <property type="entry name" value="Papain-like_cys_pep_sf"/>
</dbReference>
<evidence type="ECO:0000313" key="6">
    <source>
        <dbReference type="EMBL" id="RRG20704.1"/>
    </source>
</evidence>
<organism evidence="6 7">
    <name type="scientific">Ancylomarina euxinus</name>
    <dbReference type="NCBI Taxonomy" id="2283627"/>
    <lineage>
        <taxon>Bacteria</taxon>
        <taxon>Pseudomonadati</taxon>
        <taxon>Bacteroidota</taxon>
        <taxon>Bacteroidia</taxon>
        <taxon>Marinilabiliales</taxon>
        <taxon>Marinifilaceae</taxon>
        <taxon>Ancylomarina</taxon>
    </lineage>
</organism>
<keyword evidence="2 4" id="KW-0378">Hydrolase</keyword>
<dbReference type="SUPFAM" id="SSF54001">
    <property type="entry name" value="Cysteine proteinases"/>
    <property type="match status" value="1"/>
</dbReference>
<dbReference type="GO" id="GO:0043418">
    <property type="term" value="P:homocysteine catabolic process"/>
    <property type="evidence" value="ECO:0007669"/>
    <property type="project" value="TreeGrafter"/>
</dbReference>
<dbReference type="InterPro" id="IPR004134">
    <property type="entry name" value="Peptidase_C1B"/>
</dbReference>
<dbReference type="PIRSF" id="PIRSF005700">
    <property type="entry name" value="PepC"/>
    <property type="match status" value="1"/>
</dbReference>
<evidence type="ECO:0000256" key="3">
    <source>
        <dbReference type="ARBA" id="ARBA00022807"/>
    </source>
</evidence>
<feature type="active site" evidence="5">
    <location>
        <position position="358"/>
    </location>
</feature>
<evidence type="ECO:0000256" key="5">
    <source>
        <dbReference type="PIRSR" id="PIRSR005700-1"/>
    </source>
</evidence>
<dbReference type="GO" id="GO:0005737">
    <property type="term" value="C:cytoplasm"/>
    <property type="evidence" value="ECO:0007669"/>
    <property type="project" value="TreeGrafter"/>
</dbReference>
<keyword evidence="4 6" id="KW-0031">Aminopeptidase</keyword>
<dbReference type="AlphaFoldDB" id="A0A425XZK1"/>
<dbReference type="PANTHER" id="PTHR10363">
    <property type="entry name" value="BLEOMYCIN HYDROLASE"/>
    <property type="match status" value="1"/>
</dbReference>
<dbReference type="PROSITE" id="PS00139">
    <property type="entry name" value="THIOL_PROTEASE_CYS"/>
    <property type="match status" value="1"/>
</dbReference>
<keyword evidence="7" id="KW-1185">Reference proteome</keyword>
<evidence type="ECO:0000313" key="7">
    <source>
        <dbReference type="Proteomes" id="UP000285794"/>
    </source>
</evidence>
<dbReference type="GO" id="GO:0006508">
    <property type="term" value="P:proteolysis"/>
    <property type="evidence" value="ECO:0007669"/>
    <property type="project" value="UniProtKB-KW"/>
</dbReference>
<comment type="similarity">
    <text evidence="4">Belongs to the peptidase C1 family.</text>
</comment>
<reference evidence="6 7" key="1">
    <citation type="submission" date="2018-07" db="EMBL/GenBank/DDBJ databases">
        <title>Draft genome sequence of Ancylomarina sp. M1P.</title>
        <authorList>
            <person name="Yadav S."/>
            <person name="Villanueva L."/>
            <person name="Damste J.S.S."/>
        </authorList>
    </citation>
    <scope>NUCLEOTIDE SEQUENCE [LARGE SCALE GENOMIC DNA]</scope>
    <source>
        <strain evidence="6 7">M1P</strain>
    </source>
</reference>
<dbReference type="Pfam" id="PF03051">
    <property type="entry name" value="Peptidase_C1_2"/>
    <property type="match status" value="2"/>
</dbReference>
<dbReference type="OrthoDB" id="9814054at2"/>
<keyword evidence="3 4" id="KW-0788">Thiol protease</keyword>
<keyword evidence="1 4" id="KW-0645">Protease</keyword>
<evidence type="ECO:0000256" key="2">
    <source>
        <dbReference type="ARBA" id="ARBA00022801"/>
    </source>
</evidence>
<evidence type="ECO:0000256" key="4">
    <source>
        <dbReference type="PIRNR" id="PIRNR005700"/>
    </source>
</evidence>
<dbReference type="GO" id="GO:0009636">
    <property type="term" value="P:response to toxic substance"/>
    <property type="evidence" value="ECO:0007669"/>
    <property type="project" value="TreeGrafter"/>
</dbReference>
<proteinExistence type="inferred from homology"/>
<protein>
    <recommendedName>
        <fullName evidence="4">Aminopeptidase</fullName>
    </recommendedName>
</protein>
<dbReference type="RefSeq" id="WP_125031106.1">
    <property type="nucleotide sequence ID" value="NZ_JAPXVP010000010.1"/>
</dbReference>
<sequence>MNFKQLSVIALSLTLCGQGQAFAKKKKTIEPEGFKFTSVVDVPTTEVRNQESTGTCWAFATTSFIETELIRLGAGNIDLSEMFTVRHAYSQKALRYFRLHGKGNYSEGGQAHDVLNVVKEFGFLPETAYSGNQYQSDYHIHQEMVKSTKAMLDQIVTNPNKTITPVWEKSVNGVLDTYMGAAPEKFESNGQAISPVEYMKNTGFNPNEYIELTSYSHHPFYKKMNLEIPDNWSDDLYYNLPIDELMSVMDNALTNGYSVCWDGDVSEKGFSHRNGVAILPEANVKEMTNSEIEKWDAMSAKEKKASLYKFNKPGTEQKVDQALRQSTFNNYQTTDDHLMHLTGIVKDQNGTRYYKTKNSWAKNSNKMGGYLNMSESYVRLKTVAIMVHKDAIPAELKTKLGL</sequence>
<dbReference type="Gene3D" id="3.90.70.10">
    <property type="entry name" value="Cysteine proteinases"/>
    <property type="match status" value="1"/>
</dbReference>
<accession>A0A425XZK1</accession>
<dbReference type="InterPro" id="IPR000169">
    <property type="entry name" value="Pept_cys_AS"/>
</dbReference>
<name>A0A425XZK1_9BACT</name>
<gene>
    <name evidence="6" type="ORF">DWB61_11865</name>
</gene>
<evidence type="ECO:0000256" key="1">
    <source>
        <dbReference type="ARBA" id="ARBA00022670"/>
    </source>
</evidence>